<comment type="subcellular location">
    <subcellularLocation>
        <location evidence="1">Membrane</location>
    </subcellularLocation>
</comment>
<feature type="region of interest" description="Disordered" evidence="5">
    <location>
        <begin position="1704"/>
        <end position="2197"/>
    </location>
</feature>
<dbReference type="InterPro" id="IPR005533">
    <property type="entry name" value="AMOP_dom"/>
</dbReference>
<gene>
    <name evidence="7" type="ORF">JD844_007870</name>
</gene>
<sequence length="2459" mass="249894">MKALTATFSPPPNSIDLIDWNSQIEPEKHQISDLPSPSHTFRDASKGNQIEDINDFHLGVSIQLASSPDPKENKLYSEIHIKNDLDDDEIITAFSCSLGMSKWIFCIEPGLAAAIPLAVTEADDFTNTDYLSWGMSGDYFDPTMPTTTEEAFTIQGTVPFVADGGKPEENPGANKEENPSNPADEETQGSVLASNVDSLTTAPNQVEVTPLGEEMEAATKVQVNEKEGLAKGNSSDTSSEKGTIQTTPAASEEAAASPVLGSEEVPSTISNEQPEAGVTDSSLAPASATREKTDDIDLNGVPSSGQEKILDSVTGETNTGSEPKPTLALWEDATDGVAEPEDATPQTFPDASSETGSPLSIPGAPSSNMENLPVAEPSVTPANDGHSVPPTSGDAIEGEKLTPVSGLSLPDLLPPSNTPSESSEMSEPATVSIQPSPSGKDNLGGEPAITEGRGDSDSSVSVTVPDRDAETTLMPSLEDPELGPESSADVTPAESEDFVGAEASNSPPADGTTNFLPGIASPSWAPSSPSDLDSDATVASPLGLSMAPGHSSLLPEDDEIQTVSVTKEEEEEGSGTASSNETPFMDMESGTASPLKPGEKLANSELAENGQPGSAIQSEMIPSSSERTPLNSAGVTGEESEGLFDMDVTSSAALEDETAAKDQVIAGETAFPPSQGGTSSERLGEGDSLGSAPGNSGSMMVTESNVASGSVTNEEGEGRTDFPPSVTELAPADGTQLPISGSELLEDGESSSPSPLQNTVVPESDTAEAPSNGSPGSPGSSQPDGNMQADSEATEGSEEPQDTNADAVNGEEASSAVSTTDTGSANEGVKFPALPSGDEMAGAASESEVSKGTISESNNNLDEINTLPSESGTDAEEGTMTNTGGFAEITDDGSGNFSPFLADSGTSTKTGGLAGETSSTLFNAPSSFTSEAEEGKDSPSPPFGSSLSGNEAPGGTKGGEGNTGLLANEGSVTISGENQTGTDISDAEPGSPEGAELPVGQSGTLTGGEISGQPLLEEGETSVTATSSGEEFPSTSASSGTDGETSAISVSAGEDSPSGSGKNSSPFLISKSSGVQPSGSPETPDSYQSSSDDALKSESALESSAGSEIENQELEDTSSVAEKEASLGPSATESQTVSPSAESLGSAGSSLEDGEEPQLSPDDTASEGAEQSEGEGEMSMAPSATMSQSASDGVETNGLLVAGNDGSQLSPDSTQKMGSESASGAEKEPEDISFVSGMKSSSAEGVETSFSGAAMGSQPFTDGSTKGGTAADLGALDEVEQWEGSSPVNEEETLPGSSSTESPGDEDVSGELGKERPFLSAEGMEAATSESEASKGSQPSLSDATAGTGDSDGINIQEGSSSMSEKEASLAPLAAESHSVSPSAEGVETASAGSANDGGSQPSLNSAEADQPGISSSVSEKGASSAPSATEAQPGFSFPGGFNNDGLSTSGSPTSSGEGSQLPPDYASGAGSKTGEESGDVSDTSGKKSSLVILPTRSPLSSLSNEGEEMSVSGLGSNVGSQPSPNDAETETAGPGVSEEAKQGGSSSAVGEEEAPSGASVIGSKSPGASPGEETANNEDSQAYGGASAGAIASGMEEESEELTNGKKLPLSPSDTESQSPGASAGEEVSGGLSAEESSLPTAGLGSTGTKSTSSSETGLSPKNIAEQPGDKSGPMNAGEPSSQSSLADDGSVVAVINKASGETVLSGSLSPDGTVALQGTSAQAPGITDSFLPRSETGGVGGNIASPGSAEKSVLTMSGQPALSYSNTLGGTGSTSPMAKGDAEGLAGGLGSGTVTSSSIGTSLQSSGSGGTKVATDQQSEMPLSPSTSSSSSETQPFGSYNSGIESPGNVAGEASSQSQAVEAKEIGKMDSFPNGLASSSNEVSVGDAEGLSPSASEGRGDTDSSSLTADKGTATISGEAHPSLSSTPLCPATPPQLPVMESVSEVNAVVSPQSSTAEITKDSGHILSGNPSASVLASSSITSLGSEATKSGSMTSTSVSSLPDSSVQSEAAAAVSKDTSGDAKASATSGKPDASLAVSGVGLEAVKSSQSASETLDEEEDVKMSDKKVDSKKADKKEESKKSDKKDSKKLEKEKDSDEEDNKKSDKKDSKKLEKEKGSDKDNMKSDKKEDSKKSDKKEDSDKDDNKKEDSKKSDNKEDIKKSDNKPNSASQNSKKTATADENSATLDTPPIVPVTGYLFPYGPKANDKEYVERRVGFSSPLFEPEIGVPLGNVLRDSLYFTSNGQIIFPVSGKDVSSNPNPPLGGFNGRENVPMVAAFWDNADFSRGSGTIFYQDYFSPSLSSSGDGFFRNDDLMSEAPAVKYRPDGFPGYNTGVHGLWIYKLYSRVRLNYRQRCLDWLSNERQPAFWNKDLPPCPCSLRQGVLDNRFIRSKKGLLDSSFTMLYSSLPNKYGAGVRCLYKNANGQLVDGHQERIWKGSRRNFPYNVRTQEISGQRQ</sequence>
<feature type="compositionally biased region" description="Polar residues" evidence="5">
    <location>
        <begin position="1613"/>
        <end position="1622"/>
    </location>
</feature>
<feature type="compositionally biased region" description="Low complexity" evidence="5">
    <location>
        <begin position="1446"/>
        <end position="1460"/>
    </location>
</feature>
<feature type="compositionally biased region" description="Acidic residues" evidence="5">
    <location>
        <begin position="332"/>
        <end position="342"/>
    </location>
</feature>
<dbReference type="EMBL" id="JAIPUX010001880">
    <property type="protein sequence ID" value="KAH0624244.1"/>
    <property type="molecule type" value="Genomic_DNA"/>
</dbReference>
<accession>A0ABQ7T432</accession>
<feature type="compositionally biased region" description="Polar residues" evidence="5">
    <location>
        <begin position="1704"/>
        <end position="1724"/>
    </location>
</feature>
<feature type="compositionally biased region" description="Polar residues" evidence="5">
    <location>
        <begin position="1837"/>
        <end position="1846"/>
    </location>
</feature>
<feature type="region of interest" description="Disordered" evidence="5">
    <location>
        <begin position="222"/>
        <end position="1690"/>
    </location>
</feature>
<evidence type="ECO:0000259" key="6">
    <source>
        <dbReference type="PROSITE" id="PS50856"/>
    </source>
</evidence>
<proteinExistence type="predicted"/>
<reference evidence="7 8" key="1">
    <citation type="journal article" date="2022" name="Gigascience">
        <title>A chromosome-level genome assembly and annotation of the desert horned lizard, Phrynosoma platyrhinos, provides insight into chromosomal rearrangements among reptiles.</title>
        <authorList>
            <person name="Koochekian N."/>
            <person name="Ascanio A."/>
            <person name="Farleigh K."/>
            <person name="Card D.C."/>
            <person name="Schield D.R."/>
            <person name="Castoe T.A."/>
            <person name="Jezkova T."/>
        </authorList>
    </citation>
    <scope>NUCLEOTIDE SEQUENCE [LARGE SCALE GENOMIC DNA]</scope>
    <source>
        <strain evidence="7">NK-2021</strain>
    </source>
</reference>
<feature type="compositionally biased region" description="Polar residues" evidence="5">
    <location>
        <begin position="421"/>
        <end position="439"/>
    </location>
</feature>
<feature type="compositionally biased region" description="Basic and acidic residues" evidence="5">
    <location>
        <begin position="2064"/>
        <end position="2167"/>
    </location>
</feature>
<dbReference type="PANTHER" id="PTHR13802:SF52">
    <property type="entry name" value="MUCIN-4"/>
    <property type="match status" value="1"/>
</dbReference>
<feature type="compositionally biased region" description="Polar residues" evidence="5">
    <location>
        <begin position="1238"/>
        <end position="1251"/>
    </location>
</feature>
<feature type="compositionally biased region" description="Low complexity" evidence="5">
    <location>
        <begin position="246"/>
        <end position="258"/>
    </location>
</feature>
<feature type="compositionally biased region" description="Polar residues" evidence="5">
    <location>
        <begin position="693"/>
        <end position="713"/>
    </location>
</feature>
<comment type="caution">
    <text evidence="7">The sequence shown here is derived from an EMBL/GenBank/DDBJ whole genome shotgun (WGS) entry which is preliminary data.</text>
</comment>
<keyword evidence="3" id="KW-1133">Transmembrane helix</keyword>
<feature type="compositionally biased region" description="Polar residues" evidence="5">
    <location>
        <begin position="344"/>
        <end position="358"/>
    </location>
</feature>
<feature type="compositionally biased region" description="Low complexity" evidence="5">
    <location>
        <begin position="770"/>
        <end position="785"/>
    </location>
</feature>
<feature type="compositionally biased region" description="Basic and acidic residues" evidence="5">
    <location>
        <begin position="165"/>
        <end position="178"/>
    </location>
</feature>
<feature type="compositionally biased region" description="Polar residues" evidence="5">
    <location>
        <begin position="611"/>
        <end position="634"/>
    </location>
</feature>
<feature type="compositionally biased region" description="Polar residues" evidence="5">
    <location>
        <begin position="815"/>
        <end position="825"/>
    </location>
</feature>
<feature type="compositionally biased region" description="Polar residues" evidence="5">
    <location>
        <begin position="1328"/>
        <end position="1345"/>
    </location>
</feature>
<feature type="domain" description="AMOP" evidence="6">
    <location>
        <begin position="2350"/>
        <end position="2459"/>
    </location>
</feature>
<keyword evidence="2" id="KW-0812">Transmembrane</keyword>
<feature type="compositionally biased region" description="Polar residues" evidence="5">
    <location>
        <begin position="265"/>
        <end position="284"/>
    </location>
</feature>
<feature type="compositionally biased region" description="Low complexity" evidence="5">
    <location>
        <begin position="1970"/>
        <end position="2018"/>
    </location>
</feature>
<protein>
    <recommendedName>
        <fullName evidence="6">AMOP domain-containing protein</fullName>
    </recommendedName>
</protein>
<evidence type="ECO:0000313" key="7">
    <source>
        <dbReference type="EMBL" id="KAH0624244.1"/>
    </source>
</evidence>
<keyword evidence="4" id="KW-0472">Membrane</keyword>
<feature type="compositionally biased region" description="Polar residues" evidence="5">
    <location>
        <begin position="1756"/>
        <end position="1778"/>
    </location>
</feature>
<feature type="compositionally biased region" description="Polar residues" evidence="5">
    <location>
        <begin position="503"/>
        <end position="515"/>
    </location>
</feature>
<feature type="compositionally biased region" description="Polar residues" evidence="5">
    <location>
        <begin position="1205"/>
        <end position="1222"/>
    </location>
</feature>
<name>A0ABQ7T432_PHRPL</name>
<dbReference type="Proteomes" id="UP000826234">
    <property type="component" value="Unassembled WGS sequence"/>
</dbReference>
<feature type="compositionally biased region" description="Polar residues" evidence="5">
    <location>
        <begin position="904"/>
        <end position="930"/>
    </location>
</feature>
<feature type="compositionally biased region" description="Polar residues" evidence="5">
    <location>
        <begin position="1057"/>
        <end position="1092"/>
    </location>
</feature>
<evidence type="ECO:0000256" key="3">
    <source>
        <dbReference type="ARBA" id="ARBA00022989"/>
    </source>
</evidence>
<feature type="compositionally biased region" description="Polar residues" evidence="5">
    <location>
        <begin position="1182"/>
        <end position="1191"/>
    </location>
</feature>
<evidence type="ECO:0000256" key="4">
    <source>
        <dbReference type="ARBA" id="ARBA00023136"/>
    </source>
</evidence>
<feature type="compositionally biased region" description="Low complexity" evidence="5">
    <location>
        <begin position="1821"/>
        <end position="1836"/>
    </location>
</feature>
<feature type="compositionally biased region" description="Polar residues" evidence="5">
    <location>
        <begin position="970"/>
        <end position="983"/>
    </location>
</feature>
<feature type="compositionally biased region" description="Low complexity" evidence="5">
    <location>
        <begin position="943"/>
        <end position="954"/>
    </location>
</feature>
<feature type="compositionally biased region" description="Acidic residues" evidence="5">
    <location>
        <begin position="792"/>
        <end position="801"/>
    </location>
</feature>
<keyword evidence="8" id="KW-1185">Reference proteome</keyword>
<feature type="compositionally biased region" description="Low complexity" evidence="5">
    <location>
        <begin position="1140"/>
        <end position="1151"/>
    </location>
</feature>
<evidence type="ECO:0000256" key="1">
    <source>
        <dbReference type="ARBA" id="ARBA00004370"/>
    </source>
</evidence>
<feature type="compositionally biased region" description="Polar residues" evidence="5">
    <location>
        <begin position="1129"/>
        <end position="1139"/>
    </location>
</feature>
<feature type="region of interest" description="Disordered" evidence="5">
    <location>
        <begin position="160"/>
        <end position="188"/>
    </location>
</feature>
<dbReference type="PROSITE" id="PS50856">
    <property type="entry name" value="AMOP"/>
    <property type="match status" value="1"/>
</dbReference>
<evidence type="ECO:0000256" key="2">
    <source>
        <dbReference type="ARBA" id="ARBA00022692"/>
    </source>
</evidence>
<evidence type="ECO:0000256" key="5">
    <source>
        <dbReference type="SAM" id="MobiDB-lite"/>
    </source>
</evidence>
<feature type="compositionally biased region" description="Polar residues" evidence="5">
    <location>
        <begin position="1514"/>
        <end position="1527"/>
    </location>
</feature>
<feature type="compositionally biased region" description="Low complexity" evidence="5">
    <location>
        <begin position="1415"/>
        <end position="1428"/>
    </location>
</feature>
<evidence type="ECO:0000313" key="8">
    <source>
        <dbReference type="Proteomes" id="UP000826234"/>
    </source>
</evidence>
<feature type="compositionally biased region" description="Polar residues" evidence="5">
    <location>
        <begin position="850"/>
        <end position="872"/>
    </location>
</feature>
<feature type="compositionally biased region" description="Polar residues" evidence="5">
    <location>
        <begin position="1391"/>
        <end position="1408"/>
    </location>
</feature>
<feature type="compositionally biased region" description="Low complexity" evidence="5">
    <location>
        <begin position="1097"/>
        <end position="1108"/>
    </location>
</feature>
<feature type="compositionally biased region" description="Polar residues" evidence="5">
    <location>
        <begin position="2169"/>
        <end position="2189"/>
    </location>
</feature>
<dbReference type="SMART" id="SM00723">
    <property type="entry name" value="AMOP"/>
    <property type="match status" value="1"/>
</dbReference>
<dbReference type="InterPro" id="IPR051495">
    <property type="entry name" value="Epithelial_Barrier/Signaling"/>
</dbReference>
<feature type="compositionally biased region" description="Polar residues" evidence="5">
    <location>
        <begin position="1021"/>
        <end position="1049"/>
    </location>
</feature>
<organism evidence="7 8">
    <name type="scientific">Phrynosoma platyrhinos</name>
    <name type="common">Desert horned lizard</name>
    <dbReference type="NCBI Taxonomy" id="52577"/>
    <lineage>
        <taxon>Eukaryota</taxon>
        <taxon>Metazoa</taxon>
        <taxon>Chordata</taxon>
        <taxon>Craniata</taxon>
        <taxon>Vertebrata</taxon>
        <taxon>Euteleostomi</taxon>
        <taxon>Lepidosauria</taxon>
        <taxon>Squamata</taxon>
        <taxon>Bifurcata</taxon>
        <taxon>Unidentata</taxon>
        <taxon>Episquamata</taxon>
        <taxon>Toxicofera</taxon>
        <taxon>Iguania</taxon>
        <taxon>Phrynosomatidae</taxon>
        <taxon>Phrynosomatinae</taxon>
        <taxon>Phrynosoma</taxon>
    </lineage>
</organism>
<feature type="compositionally biased region" description="Polar residues" evidence="5">
    <location>
        <begin position="232"/>
        <end position="245"/>
    </location>
</feature>
<dbReference type="PANTHER" id="PTHR13802">
    <property type="entry name" value="MUCIN 4-RELATED"/>
    <property type="match status" value="1"/>
</dbReference>
<feature type="compositionally biased region" description="Low complexity" evidence="5">
    <location>
        <begin position="1794"/>
        <end position="1808"/>
    </location>
</feature>
<feature type="compositionally biased region" description="Low complexity" evidence="5">
    <location>
        <begin position="520"/>
        <end position="531"/>
    </location>
</feature>
<feature type="compositionally biased region" description="Low complexity" evidence="5">
    <location>
        <begin position="1581"/>
        <end position="1595"/>
    </location>
</feature>
<feature type="compositionally biased region" description="Low complexity" evidence="5">
    <location>
        <begin position="1644"/>
        <end position="1661"/>
    </location>
</feature>